<protein>
    <submittedName>
        <fullName evidence="4">Coiled-coil domain-containing protein 62</fullName>
    </submittedName>
</protein>
<dbReference type="CTD" id="84660"/>
<feature type="coiled-coil region" evidence="1">
    <location>
        <begin position="274"/>
        <end position="350"/>
    </location>
</feature>
<reference evidence="4" key="1">
    <citation type="submission" date="2025-08" db="UniProtKB">
        <authorList>
            <consortium name="RefSeq"/>
        </authorList>
    </citation>
    <scope>IDENTIFICATION</scope>
</reference>
<sequence length="572" mass="65579">MNQERRCLKQADSPRRTSLQSGDFPAEPWHSTPVKKDVRSEALVSRRDRMVRQEDGPLQSQLPHSTSLPLTQGSQMTVCDLENSTLLRQRRELQLLMAELKDRDQELNNMAAAHHTQLLAWQQDRQHVLLLEERCARLEEELQQQHEVLRVVGRQAQASEHVLLLEERCARLEEELQQQHEVLRVVGRQAQASEAQEISSQRELNTTQQQLQGLRHTQRHSSQLQQEWEDREQTMNSTITLLSSQVGQLKAREEELSAMLKLKDKDVTEAITHIQELSGRLRKLEDSQRELKTRESKALAELEEVKRLYREVRHENTRLIDELQEKTLENSNQREEVIGLKQEAQLLRRDVLISGEVESWKDEMLELSRSKQERTDAELRCMRQVCESQQNDMQLLKLNLESAQEALRQQDAQRSHDSQRELTCSPQPANPLLWTSVNPGGSPRAIYLTPTSSEHGFQEVDCSSTKRLQRLLETSRQMVATLEDLSMESKSPSPHTTHSHTSIHSHLSSNSAAPNHDSAGTLNGCYDYSNSQYGGSEDDSQNSAHHSSRKTTKPHPHLNKTGPSKSTEDTSQ</sequence>
<keyword evidence="1" id="KW-0175">Coiled coil</keyword>
<evidence type="ECO:0000313" key="4">
    <source>
        <dbReference type="RefSeq" id="XP_031433473.1"/>
    </source>
</evidence>
<feature type="compositionally biased region" description="Basic residues" evidence="2">
    <location>
        <begin position="546"/>
        <end position="558"/>
    </location>
</feature>
<organism evidence="3 4">
    <name type="scientific">Clupea harengus</name>
    <name type="common">Atlantic herring</name>
    <dbReference type="NCBI Taxonomy" id="7950"/>
    <lineage>
        <taxon>Eukaryota</taxon>
        <taxon>Metazoa</taxon>
        <taxon>Chordata</taxon>
        <taxon>Craniata</taxon>
        <taxon>Vertebrata</taxon>
        <taxon>Euteleostomi</taxon>
        <taxon>Actinopterygii</taxon>
        <taxon>Neopterygii</taxon>
        <taxon>Teleostei</taxon>
        <taxon>Clupei</taxon>
        <taxon>Clupeiformes</taxon>
        <taxon>Clupeoidei</taxon>
        <taxon>Clupeidae</taxon>
        <taxon>Clupea</taxon>
    </lineage>
</organism>
<feature type="compositionally biased region" description="Polar residues" evidence="2">
    <location>
        <begin position="421"/>
        <end position="437"/>
    </location>
</feature>
<feature type="region of interest" description="Disordered" evidence="2">
    <location>
        <begin position="407"/>
        <end position="437"/>
    </location>
</feature>
<proteinExistence type="predicted"/>
<evidence type="ECO:0000313" key="3">
    <source>
        <dbReference type="Proteomes" id="UP000515152"/>
    </source>
</evidence>
<feature type="coiled-coil region" evidence="1">
    <location>
        <begin position="83"/>
        <end position="182"/>
    </location>
</feature>
<feature type="compositionally biased region" description="Polar residues" evidence="2">
    <location>
        <begin position="561"/>
        <end position="572"/>
    </location>
</feature>
<name>A0A6P8G097_CLUHA</name>
<feature type="region of interest" description="Disordered" evidence="2">
    <location>
        <begin position="52"/>
        <end position="71"/>
    </location>
</feature>
<keyword evidence="3" id="KW-1185">Reference proteome</keyword>
<dbReference type="AlphaFoldDB" id="A0A6P8G097"/>
<evidence type="ECO:0000256" key="1">
    <source>
        <dbReference type="SAM" id="Coils"/>
    </source>
</evidence>
<feature type="compositionally biased region" description="Polar residues" evidence="2">
    <location>
        <begin position="58"/>
        <end position="71"/>
    </location>
</feature>
<dbReference type="GeneID" id="105899961"/>
<gene>
    <name evidence="4" type="primary">ccdc62</name>
</gene>
<dbReference type="Proteomes" id="UP000515152">
    <property type="component" value="Chromosome 12"/>
</dbReference>
<feature type="region of interest" description="Disordered" evidence="2">
    <location>
        <begin position="485"/>
        <end position="572"/>
    </location>
</feature>
<evidence type="ECO:0000256" key="2">
    <source>
        <dbReference type="SAM" id="MobiDB-lite"/>
    </source>
</evidence>
<feature type="compositionally biased region" description="Basic and acidic residues" evidence="2">
    <location>
        <begin position="1"/>
        <end position="15"/>
    </location>
</feature>
<dbReference type="OrthoDB" id="6155277at2759"/>
<feature type="compositionally biased region" description="Basic and acidic residues" evidence="2">
    <location>
        <begin position="411"/>
        <end position="420"/>
    </location>
</feature>
<dbReference type="KEGG" id="char:105899961"/>
<dbReference type="RefSeq" id="XP_031433473.1">
    <property type="nucleotide sequence ID" value="XM_031577613.2"/>
</dbReference>
<accession>A0A6P8G097</accession>
<feature type="region of interest" description="Disordered" evidence="2">
    <location>
        <begin position="1"/>
        <end position="41"/>
    </location>
</feature>